<evidence type="ECO:0000259" key="4">
    <source>
        <dbReference type="PROSITE" id="PS50245"/>
    </source>
</evidence>
<dbReference type="PROSITE" id="PS51450">
    <property type="entry name" value="LRR"/>
    <property type="match status" value="1"/>
</dbReference>
<dbReference type="SUPFAM" id="SSF74924">
    <property type="entry name" value="Cap-Gly domain"/>
    <property type="match status" value="1"/>
</dbReference>
<dbReference type="PANTHER" id="PTHR18849">
    <property type="entry name" value="LEUCINE RICH REPEAT PROTEIN"/>
    <property type="match status" value="1"/>
</dbReference>
<proteinExistence type="predicted"/>
<reference evidence="5" key="1">
    <citation type="submission" date="2023-06" db="EMBL/GenBank/DDBJ databases">
        <title>Black Yeasts Isolated from many extreme environments.</title>
        <authorList>
            <person name="Coleine C."/>
            <person name="Stajich J.E."/>
            <person name="Selbmann L."/>
        </authorList>
    </citation>
    <scope>NUCLEOTIDE SEQUENCE</scope>
    <source>
        <strain evidence="5">CCFEE 5200</strain>
    </source>
</reference>
<dbReference type="SMART" id="SM01052">
    <property type="entry name" value="CAP_GLY"/>
    <property type="match status" value="1"/>
</dbReference>
<name>A0AAN6KAM7_9PEZI</name>
<dbReference type="Gene3D" id="2.30.30.190">
    <property type="entry name" value="CAP Gly-rich-like domain"/>
    <property type="match status" value="1"/>
</dbReference>
<gene>
    <name evidence="5" type="ORF">LTR91_015050</name>
</gene>
<dbReference type="InterPro" id="IPR001611">
    <property type="entry name" value="Leu-rich_rpt"/>
</dbReference>
<evidence type="ECO:0000256" key="3">
    <source>
        <dbReference type="SAM" id="MobiDB-lite"/>
    </source>
</evidence>
<evidence type="ECO:0000313" key="5">
    <source>
        <dbReference type="EMBL" id="KAK0972672.1"/>
    </source>
</evidence>
<dbReference type="Proteomes" id="UP001175353">
    <property type="component" value="Unassembled WGS sequence"/>
</dbReference>
<evidence type="ECO:0000256" key="1">
    <source>
        <dbReference type="ARBA" id="ARBA00022614"/>
    </source>
</evidence>
<dbReference type="Pfam" id="PF01302">
    <property type="entry name" value="CAP_GLY"/>
    <property type="match status" value="1"/>
</dbReference>
<evidence type="ECO:0000256" key="2">
    <source>
        <dbReference type="ARBA" id="ARBA00022737"/>
    </source>
</evidence>
<dbReference type="InterPro" id="IPR036859">
    <property type="entry name" value="CAP-Gly_dom_sf"/>
</dbReference>
<dbReference type="PANTHER" id="PTHR18849:SF0">
    <property type="entry name" value="CILIA- AND FLAGELLA-ASSOCIATED PROTEIN 410-RELATED"/>
    <property type="match status" value="1"/>
</dbReference>
<evidence type="ECO:0000313" key="6">
    <source>
        <dbReference type="Proteomes" id="UP001175353"/>
    </source>
</evidence>
<comment type="caution">
    <text evidence="5">The sequence shown here is derived from an EMBL/GenBank/DDBJ whole genome shotgun (WGS) entry which is preliminary data.</text>
</comment>
<feature type="region of interest" description="Disordered" evidence="3">
    <location>
        <begin position="1"/>
        <end position="38"/>
    </location>
</feature>
<sequence length="622" mass="69147">MRKLRGVQRHDRCSPHVAPDPGNAQTGPETVSARHGRSVNDAGTITTAGYEMSAVHHTGQRLSLKGQLLTVRYVGPVDGKAGEWLGVEWDDITRGKHNGVHDGKKYFDCRSKSPACASFLRPKQPWDEQRTFLDALRGKYVSQTSAADQEAIYFSSKQAEEVGFDKFARRQAELRGIFVIVLDRMRIRHRADDRGVDAIADMCQEITELDVGGNLFETLSEVYDLCRRLPKLRSLTLDGNRISVKDSQHMPRGCFNSIRTLSLSNVILDWSTELAPLLQHCFSGVQVLVATNNEWSSVTHSGSLPIGLKTLDLSNNAFTTLADLSSVANSSVETLVFKNCNITMISSSNSDTNYRPIFASVQELDVRHNSIIDWTFFNQLPATFPALEHLRTTGNPLYTNLKTHDDKLLTAEDGYMLTIARLPDLETLNYSKITDKDRLNAETYYLGLIAAELSSTATDAEAAGVRERHPRFAVLCETYGEPTVTRKTVLADGEVDPNSLAARLVRITFVSGTAIWTVELPKSLSIYALLGIVGKRLGVMPLRLLLILETGERDPVARESASYQGPDWWCSDSEDEDDCLPTKEVDERTSWIMREVEMLAGTRALGTYVEGAEARVRVETRG</sequence>
<dbReference type="AlphaFoldDB" id="A0AAN6KAM7"/>
<dbReference type="EMBL" id="JAUJLE010000167">
    <property type="protein sequence ID" value="KAK0972672.1"/>
    <property type="molecule type" value="Genomic_DNA"/>
</dbReference>
<dbReference type="InterPro" id="IPR032675">
    <property type="entry name" value="LRR_dom_sf"/>
</dbReference>
<protein>
    <recommendedName>
        <fullName evidence="4">CAP-Gly domain-containing protein</fullName>
    </recommendedName>
</protein>
<dbReference type="SUPFAM" id="SSF52058">
    <property type="entry name" value="L domain-like"/>
    <property type="match status" value="1"/>
</dbReference>
<keyword evidence="6" id="KW-1185">Reference proteome</keyword>
<feature type="domain" description="CAP-Gly" evidence="4">
    <location>
        <begin position="75"/>
        <end position="121"/>
    </location>
</feature>
<dbReference type="PROSITE" id="PS50245">
    <property type="entry name" value="CAP_GLY_2"/>
    <property type="match status" value="1"/>
</dbReference>
<dbReference type="Gene3D" id="3.80.10.10">
    <property type="entry name" value="Ribonuclease Inhibitor"/>
    <property type="match status" value="2"/>
</dbReference>
<dbReference type="PROSITE" id="PS00845">
    <property type="entry name" value="CAP_GLY_1"/>
    <property type="match status" value="1"/>
</dbReference>
<keyword evidence="1" id="KW-0433">Leucine-rich repeat</keyword>
<dbReference type="InterPro" id="IPR000938">
    <property type="entry name" value="CAP-Gly_domain"/>
</dbReference>
<keyword evidence="2" id="KW-0677">Repeat</keyword>
<accession>A0AAN6KAM7</accession>
<organism evidence="5 6">
    <name type="scientific">Friedmanniomyces endolithicus</name>
    <dbReference type="NCBI Taxonomy" id="329885"/>
    <lineage>
        <taxon>Eukaryota</taxon>
        <taxon>Fungi</taxon>
        <taxon>Dikarya</taxon>
        <taxon>Ascomycota</taxon>
        <taxon>Pezizomycotina</taxon>
        <taxon>Dothideomycetes</taxon>
        <taxon>Dothideomycetidae</taxon>
        <taxon>Mycosphaerellales</taxon>
        <taxon>Teratosphaeriaceae</taxon>
        <taxon>Friedmanniomyces</taxon>
    </lineage>
</organism>